<protein>
    <submittedName>
        <fullName evidence="3">Serine/threonine-protein kinase pkn1</fullName>
        <ecNumber evidence="3">2.7.11.1</ecNumber>
    </submittedName>
</protein>
<dbReference type="InterPro" id="IPR005532">
    <property type="entry name" value="SUMF_dom"/>
</dbReference>
<dbReference type="EC" id="2.7.11.1" evidence="3"/>
<dbReference type="Gene3D" id="3.90.1580.10">
    <property type="entry name" value="paralog of FGE (formylglycine-generating enzyme)"/>
    <property type="match status" value="1"/>
</dbReference>
<dbReference type="EMBL" id="SJPN01000028">
    <property type="protein sequence ID" value="TWT88060.1"/>
    <property type="molecule type" value="Genomic_DNA"/>
</dbReference>
<feature type="compositionally biased region" description="Polar residues" evidence="1">
    <location>
        <begin position="333"/>
        <end position="350"/>
    </location>
</feature>
<comment type="caution">
    <text evidence="3">The sequence shown here is derived from an EMBL/GenBank/DDBJ whole genome shotgun (WGS) entry which is preliminary data.</text>
</comment>
<dbReference type="Proteomes" id="UP000320176">
    <property type="component" value="Unassembled WGS sequence"/>
</dbReference>
<keyword evidence="3" id="KW-0418">Kinase</keyword>
<feature type="region of interest" description="Disordered" evidence="1">
    <location>
        <begin position="331"/>
        <end position="350"/>
    </location>
</feature>
<dbReference type="InterPro" id="IPR042095">
    <property type="entry name" value="SUMF_sf"/>
</dbReference>
<accession>A0A5C5ZLN8</accession>
<evidence type="ECO:0000313" key="4">
    <source>
        <dbReference type="Proteomes" id="UP000320176"/>
    </source>
</evidence>
<evidence type="ECO:0000256" key="1">
    <source>
        <dbReference type="SAM" id="MobiDB-lite"/>
    </source>
</evidence>
<keyword evidence="3" id="KW-0808">Transferase</keyword>
<gene>
    <name evidence="3" type="primary">pkn1_8</name>
    <name evidence="3" type="ORF">Pla52n_69110</name>
</gene>
<dbReference type="RefSeq" id="WP_146523750.1">
    <property type="nucleotide sequence ID" value="NZ_CP151726.1"/>
</dbReference>
<dbReference type="GO" id="GO:0004674">
    <property type="term" value="F:protein serine/threonine kinase activity"/>
    <property type="evidence" value="ECO:0007669"/>
    <property type="project" value="UniProtKB-EC"/>
</dbReference>
<name>A0A5C5ZLN8_9BACT</name>
<dbReference type="InterPro" id="IPR051043">
    <property type="entry name" value="Sulfatase_Mod_Factor_Kinase"/>
</dbReference>
<organism evidence="3 4">
    <name type="scientific">Stieleria varia</name>
    <dbReference type="NCBI Taxonomy" id="2528005"/>
    <lineage>
        <taxon>Bacteria</taxon>
        <taxon>Pseudomonadati</taxon>
        <taxon>Planctomycetota</taxon>
        <taxon>Planctomycetia</taxon>
        <taxon>Pirellulales</taxon>
        <taxon>Pirellulaceae</taxon>
        <taxon>Stieleria</taxon>
    </lineage>
</organism>
<dbReference type="PANTHER" id="PTHR23150:SF19">
    <property type="entry name" value="FORMYLGLYCINE-GENERATING ENZYME"/>
    <property type="match status" value="1"/>
</dbReference>
<evidence type="ECO:0000313" key="3">
    <source>
        <dbReference type="EMBL" id="TWT88060.1"/>
    </source>
</evidence>
<sequence>MSLTSFFRSPLSVFSLGTAKQPVPSGQNELDFADAAPDVRRLIRDRRYIKILAPSDGVEFDAASINHAWKAVEQDMAYVPPGHVTLVNEYAISQDGACGLSPGVVGASEVAAFYLDRTPVTNADYAKFVDAGGYDDYQLWPEHILEALLQFVDATGQPGPANWAQGKPAVEKRNHPVVGICWYEANAYAQWSGKRLPTSAEWQRAGTWGKSPGDSTSESQYPWGNSFDPAKANTWAAGRNATAPVTEFAAGSTPNGVRQLIGNVWEWMNTQYVLQVTEDVTVHFDEPMAEVRGGAFDSYFHSQATCKTRSGQPLSARRHNIGFRCCQLADSLTPPSNEPHPTTQDAEGVS</sequence>
<dbReference type="GO" id="GO:0120147">
    <property type="term" value="F:formylglycine-generating oxidase activity"/>
    <property type="evidence" value="ECO:0007669"/>
    <property type="project" value="TreeGrafter"/>
</dbReference>
<feature type="domain" description="Sulfatase-modifying factor enzyme-like" evidence="2">
    <location>
        <begin position="102"/>
        <end position="326"/>
    </location>
</feature>
<dbReference type="PANTHER" id="PTHR23150">
    <property type="entry name" value="SULFATASE MODIFYING FACTOR 1, 2"/>
    <property type="match status" value="1"/>
</dbReference>
<keyword evidence="4" id="KW-1185">Reference proteome</keyword>
<dbReference type="AlphaFoldDB" id="A0A5C5ZLN8"/>
<reference evidence="3 4" key="1">
    <citation type="submission" date="2019-02" db="EMBL/GenBank/DDBJ databases">
        <title>Deep-cultivation of Planctomycetes and their phenomic and genomic characterization uncovers novel biology.</title>
        <authorList>
            <person name="Wiegand S."/>
            <person name="Jogler M."/>
            <person name="Boedeker C."/>
            <person name="Pinto D."/>
            <person name="Vollmers J."/>
            <person name="Rivas-Marin E."/>
            <person name="Kohn T."/>
            <person name="Peeters S.H."/>
            <person name="Heuer A."/>
            <person name="Rast P."/>
            <person name="Oberbeckmann S."/>
            <person name="Bunk B."/>
            <person name="Jeske O."/>
            <person name="Meyerdierks A."/>
            <person name="Storesund J.E."/>
            <person name="Kallscheuer N."/>
            <person name="Luecker S."/>
            <person name="Lage O.M."/>
            <person name="Pohl T."/>
            <person name="Merkel B.J."/>
            <person name="Hornburger P."/>
            <person name="Mueller R.-W."/>
            <person name="Bruemmer F."/>
            <person name="Labrenz M."/>
            <person name="Spormann A.M."/>
            <person name="Op Den Camp H."/>
            <person name="Overmann J."/>
            <person name="Amann R."/>
            <person name="Jetten M.S.M."/>
            <person name="Mascher T."/>
            <person name="Medema M.H."/>
            <person name="Devos D.P."/>
            <person name="Kaster A.-K."/>
            <person name="Ovreas L."/>
            <person name="Rohde M."/>
            <person name="Galperin M.Y."/>
            <person name="Jogler C."/>
        </authorList>
    </citation>
    <scope>NUCLEOTIDE SEQUENCE [LARGE SCALE GENOMIC DNA]</scope>
    <source>
        <strain evidence="3 4">Pla52n</strain>
    </source>
</reference>
<proteinExistence type="predicted"/>
<dbReference type="Pfam" id="PF03781">
    <property type="entry name" value="FGE-sulfatase"/>
    <property type="match status" value="1"/>
</dbReference>
<dbReference type="InterPro" id="IPR016187">
    <property type="entry name" value="CTDL_fold"/>
</dbReference>
<dbReference type="SUPFAM" id="SSF56436">
    <property type="entry name" value="C-type lectin-like"/>
    <property type="match status" value="1"/>
</dbReference>
<evidence type="ECO:0000259" key="2">
    <source>
        <dbReference type="Pfam" id="PF03781"/>
    </source>
</evidence>
<dbReference type="OrthoDB" id="9812426at2"/>